<dbReference type="Proteomes" id="UP000440224">
    <property type="component" value="Unassembled WGS sequence"/>
</dbReference>
<dbReference type="InterPro" id="IPR042095">
    <property type="entry name" value="SUMF_sf"/>
</dbReference>
<evidence type="ECO:0000313" key="3">
    <source>
        <dbReference type="EMBL" id="MRG90834.1"/>
    </source>
</evidence>
<organism evidence="3 4">
    <name type="scientific">Polyangium spumosum</name>
    <dbReference type="NCBI Taxonomy" id="889282"/>
    <lineage>
        <taxon>Bacteria</taxon>
        <taxon>Pseudomonadati</taxon>
        <taxon>Myxococcota</taxon>
        <taxon>Polyangia</taxon>
        <taxon>Polyangiales</taxon>
        <taxon>Polyangiaceae</taxon>
        <taxon>Polyangium</taxon>
    </lineage>
</organism>
<dbReference type="Pfam" id="PF03781">
    <property type="entry name" value="FGE-sulfatase"/>
    <property type="match status" value="1"/>
</dbReference>
<evidence type="ECO:0000256" key="1">
    <source>
        <dbReference type="SAM" id="MobiDB-lite"/>
    </source>
</evidence>
<dbReference type="InterPro" id="IPR051043">
    <property type="entry name" value="Sulfatase_Mod_Factor_Kinase"/>
</dbReference>
<dbReference type="PANTHER" id="PTHR23150">
    <property type="entry name" value="SULFATASE MODIFYING FACTOR 1, 2"/>
    <property type="match status" value="1"/>
</dbReference>
<evidence type="ECO:0000259" key="2">
    <source>
        <dbReference type="Pfam" id="PF03781"/>
    </source>
</evidence>
<accession>A0A6N7PL28</accession>
<comment type="caution">
    <text evidence="3">The sequence shown here is derived from an EMBL/GenBank/DDBJ whole genome shotgun (WGS) entry which is preliminary data.</text>
</comment>
<proteinExistence type="predicted"/>
<keyword evidence="4" id="KW-1185">Reference proteome</keyword>
<dbReference type="InterPro" id="IPR016187">
    <property type="entry name" value="CTDL_fold"/>
</dbReference>
<reference evidence="3 4" key="1">
    <citation type="submission" date="2019-10" db="EMBL/GenBank/DDBJ databases">
        <title>A soil myxobacterium in the family Polyangiaceae.</title>
        <authorList>
            <person name="Li Y."/>
            <person name="Wang J."/>
        </authorList>
    </citation>
    <scope>NUCLEOTIDE SEQUENCE [LARGE SCALE GENOMIC DNA]</scope>
    <source>
        <strain evidence="3 4">DSM 14734</strain>
    </source>
</reference>
<feature type="region of interest" description="Disordered" evidence="1">
    <location>
        <begin position="36"/>
        <end position="74"/>
    </location>
</feature>
<evidence type="ECO:0000313" key="4">
    <source>
        <dbReference type="Proteomes" id="UP000440224"/>
    </source>
</evidence>
<sequence>MGTTTRSVMISVGVGLLAGGLALFARLVPASFRAAPRAGSAPAPKATEAPSSRAPDAREALEPATSPLSSLDDRFSEDPAARAACPPDMTLVDGEFCPELAYRCGRRSSELGHGCAAYVRGEPCQGELDRRRYCIDRHEWPNRVGEMPRVYVNWFEAKELCQSVGKRLCRRSEWTLACEGPKRLPYPWGFVRQPSPCNVDRASIPADANALVDERTREAEIARLWQADPIGSHPACISAFGAYDMSGNVDEWTDNLADDPETNQPSTLNGGYWGPVRNTCRLSTKTHGPKFAFYQAGFRCCADTVDGVPVPKPSPWIDRVKHEDG</sequence>
<feature type="compositionally biased region" description="Low complexity" evidence="1">
    <location>
        <begin position="36"/>
        <end position="46"/>
    </location>
</feature>
<dbReference type="AlphaFoldDB" id="A0A6N7PL28"/>
<dbReference type="Gene3D" id="3.90.1580.10">
    <property type="entry name" value="paralog of FGE (formylglycine-generating enzyme)"/>
    <property type="match status" value="1"/>
</dbReference>
<dbReference type="EMBL" id="WJIE01000001">
    <property type="protein sequence ID" value="MRG90834.1"/>
    <property type="molecule type" value="Genomic_DNA"/>
</dbReference>
<gene>
    <name evidence="3" type="ORF">GF068_02690</name>
</gene>
<name>A0A6N7PL28_9BACT</name>
<dbReference type="GO" id="GO:0120147">
    <property type="term" value="F:formylglycine-generating oxidase activity"/>
    <property type="evidence" value="ECO:0007669"/>
    <property type="project" value="TreeGrafter"/>
</dbReference>
<protein>
    <submittedName>
        <fullName evidence="3">SUMF1/EgtB/PvdO family nonheme iron enzyme</fullName>
    </submittedName>
</protein>
<dbReference type="PANTHER" id="PTHR23150:SF19">
    <property type="entry name" value="FORMYLGLYCINE-GENERATING ENZYME"/>
    <property type="match status" value="1"/>
</dbReference>
<dbReference type="SUPFAM" id="SSF56436">
    <property type="entry name" value="C-type lectin-like"/>
    <property type="match status" value="1"/>
</dbReference>
<dbReference type="InterPro" id="IPR005532">
    <property type="entry name" value="SUMF_dom"/>
</dbReference>
<dbReference type="RefSeq" id="WP_170319271.1">
    <property type="nucleotide sequence ID" value="NZ_WJIE01000001.1"/>
</dbReference>
<feature type="domain" description="Sulfatase-modifying factor enzyme-like" evidence="2">
    <location>
        <begin position="143"/>
        <end position="301"/>
    </location>
</feature>